<evidence type="ECO:0000313" key="2">
    <source>
        <dbReference type="EMBL" id="KRG55458.1"/>
    </source>
</evidence>
<dbReference type="EMBL" id="LDJG01000023">
    <property type="protein sequence ID" value="KRG55458.1"/>
    <property type="molecule type" value="Genomic_DNA"/>
</dbReference>
<evidence type="ECO:0000256" key="1">
    <source>
        <dbReference type="SAM" id="SignalP"/>
    </source>
</evidence>
<accession>A0ABR5NH62</accession>
<evidence type="ECO:0000313" key="3">
    <source>
        <dbReference type="Proteomes" id="UP000050902"/>
    </source>
</evidence>
<proteinExistence type="predicted"/>
<keyword evidence="1" id="KW-0732">Signal</keyword>
<feature type="chain" id="PRO_5046307217" evidence="1">
    <location>
        <begin position="25"/>
        <end position="340"/>
    </location>
</feature>
<comment type="caution">
    <text evidence="2">The sequence shown here is derived from an EMBL/GenBank/DDBJ whole genome shotgun (WGS) entry which is preliminary data.</text>
</comment>
<protein>
    <submittedName>
        <fullName evidence="2">Polysaccharide biosynthesis protein GumN</fullName>
    </submittedName>
</protein>
<dbReference type="RefSeq" id="WP_055769944.1">
    <property type="nucleotide sequence ID" value="NZ_LDJG01000023.1"/>
</dbReference>
<dbReference type="CDD" id="cd14788">
    <property type="entry name" value="GumN"/>
    <property type="match status" value="1"/>
</dbReference>
<dbReference type="Proteomes" id="UP000050902">
    <property type="component" value="Unassembled WGS sequence"/>
</dbReference>
<reference evidence="2 3" key="1">
    <citation type="submission" date="2015-05" db="EMBL/GenBank/DDBJ databases">
        <title>Genome sequencing and analysis of members of genus Stenotrophomonas.</title>
        <authorList>
            <person name="Patil P.P."/>
            <person name="Midha S."/>
            <person name="Patil P.B."/>
        </authorList>
    </citation>
    <scope>NUCLEOTIDE SEQUENCE [LARGE SCALE GENOMIC DNA]</scope>
    <source>
        <strain evidence="2 3">DSM 12575</strain>
    </source>
</reference>
<dbReference type="Pfam" id="PF01963">
    <property type="entry name" value="TraB_PrgY_gumN"/>
    <property type="match status" value="1"/>
</dbReference>
<feature type="signal peptide" evidence="1">
    <location>
        <begin position="1"/>
        <end position="24"/>
    </location>
</feature>
<keyword evidence="3" id="KW-1185">Reference proteome</keyword>
<dbReference type="InterPro" id="IPR002816">
    <property type="entry name" value="TraB/PrgY/GumN_fam"/>
</dbReference>
<sequence length="340" mass="36951">MRVAKWSLPAVLWLVLLSPSYATAPPAGTEDAAGAVPIRDLETLVVHGVQPGPGLWKVSKDGHVLWILGTASPLPGRIQWQSAEVEAIVARSQQVLLPPSLSFDADVGFFGMLALAPAAWKAMRNEDGAKLEDVLPPALYTRWQVQKRRYLGRDGGVERKRPMIAANELYAAAIKSAGLGQKPVVWPVVQKAAKAAGIKPTSTTLKFEIDDPKAAIREFRTGGFDDVACFEHKLASVEHDMPRLVERANAWAVGDIAALRDLPLEDADGACLRALAESGFARNRGYGDLRERGRGHWMAIAEEALRRNRETFALLPVDGLLAADGYLARLQARGYEVEAP</sequence>
<name>A0ABR5NH62_9GAMM</name>
<organism evidence="2 3">
    <name type="scientific">Stenotrophomonas nitritireducens</name>
    <dbReference type="NCBI Taxonomy" id="83617"/>
    <lineage>
        <taxon>Bacteria</taxon>
        <taxon>Pseudomonadati</taxon>
        <taxon>Pseudomonadota</taxon>
        <taxon>Gammaproteobacteria</taxon>
        <taxon>Lysobacterales</taxon>
        <taxon>Lysobacteraceae</taxon>
        <taxon>Stenotrophomonas</taxon>
    </lineage>
</organism>
<gene>
    <name evidence="2" type="ORF">ABB22_13860</name>
</gene>